<dbReference type="InterPro" id="IPR050381">
    <property type="entry name" value="SLX1_endonuclease"/>
</dbReference>
<organism evidence="2 3">
    <name type="scientific">Candidatus Harrisonbacteria bacterium CG10_big_fil_rev_8_21_14_0_10_49_15</name>
    <dbReference type="NCBI Taxonomy" id="1974587"/>
    <lineage>
        <taxon>Bacteria</taxon>
        <taxon>Candidatus Harrisoniibacteriota</taxon>
    </lineage>
</organism>
<dbReference type="PANTHER" id="PTHR20208">
    <property type="entry name" value="STRUCTURE-SPECIFIC ENDONUCLEASE SUBUNIT SLX1"/>
    <property type="match status" value="1"/>
</dbReference>
<dbReference type="CDD" id="cd10449">
    <property type="entry name" value="GIY-YIG_SLX1_like"/>
    <property type="match status" value="1"/>
</dbReference>
<dbReference type="AlphaFoldDB" id="A0A2H0UN43"/>
<comment type="caution">
    <text evidence="2">The sequence shown here is derived from an EMBL/GenBank/DDBJ whole genome shotgun (WGS) entry which is preliminary data.</text>
</comment>
<evidence type="ECO:0000259" key="1">
    <source>
        <dbReference type="PROSITE" id="PS50164"/>
    </source>
</evidence>
<gene>
    <name evidence="2" type="ORF">COU11_01765</name>
</gene>
<feature type="domain" description="GIY-YIG" evidence="1">
    <location>
        <begin position="1"/>
        <end position="80"/>
    </location>
</feature>
<accession>A0A2H0UN43</accession>
<proteinExistence type="predicted"/>
<sequence>MYYVYILQSVNSPNQTYIGSTPDIKTRLISHNSGANKHTHKFRPWKIIWICGFLNKDKAIAFELYLKTASGIAFRRKRLV</sequence>
<dbReference type="GO" id="GO:0017108">
    <property type="term" value="F:5'-flap endonuclease activity"/>
    <property type="evidence" value="ECO:0007669"/>
    <property type="project" value="TreeGrafter"/>
</dbReference>
<dbReference type="GO" id="GO:0000724">
    <property type="term" value="P:double-strand break repair via homologous recombination"/>
    <property type="evidence" value="ECO:0007669"/>
    <property type="project" value="TreeGrafter"/>
</dbReference>
<dbReference type="PROSITE" id="PS50164">
    <property type="entry name" value="GIY_YIG"/>
    <property type="match status" value="1"/>
</dbReference>
<dbReference type="Gene3D" id="3.40.1440.10">
    <property type="entry name" value="GIY-YIG endonuclease"/>
    <property type="match status" value="1"/>
</dbReference>
<dbReference type="Proteomes" id="UP000229526">
    <property type="component" value="Unassembled WGS sequence"/>
</dbReference>
<dbReference type="PANTHER" id="PTHR20208:SF10">
    <property type="entry name" value="STRUCTURE-SPECIFIC ENDONUCLEASE SUBUNIT SLX1"/>
    <property type="match status" value="1"/>
</dbReference>
<name>A0A2H0UN43_9BACT</name>
<dbReference type="EMBL" id="PFBD01000017">
    <property type="protein sequence ID" value="PIR87185.1"/>
    <property type="molecule type" value="Genomic_DNA"/>
</dbReference>
<reference evidence="3" key="1">
    <citation type="submission" date="2017-09" db="EMBL/GenBank/DDBJ databases">
        <title>Depth-based differentiation of microbial function through sediment-hosted aquifers and enrichment of novel symbionts in the deep terrestrial subsurface.</title>
        <authorList>
            <person name="Probst A.J."/>
            <person name="Ladd B."/>
            <person name="Jarett J.K."/>
            <person name="Geller-Mcgrath D.E."/>
            <person name="Sieber C.M.K."/>
            <person name="Emerson J.B."/>
            <person name="Anantharaman K."/>
            <person name="Thomas B.C."/>
            <person name="Malmstrom R."/>
            <person name="Stieglmeier M."/>
            <person name="Klingl A."/>
            <person name="Woyke T."/>
            <person name="Ryan C.M."/>
            <person name="Banfield J.F."/>
        </authorList>
    </citation>
    <scope>NUCLEOTIDE SEQUENCE [LARGE SCALE GENOMIC DNA]</scope>
</reference>
<evidence type="ECO:0000313" key="3">
    <source>
        <dbReference type="Proteomes" id="UP000229526"/>
    </source>
</evidence>
<dbReference type="SUPFAM" id="SSF82771">
    <property type="entry name" value="GIY-YIG endonuclease"/>
    <property type="match status" value="1"/>
</dbReference>
<evidence type="ECO:0000313" key="2">
    <source>
        <dbReference type="EMBL" id="PIR87185.1"/>
    </source>
</evidence>
<dbReference type="Pfam" id="PF01541">
    <property type="entry name" value="GIY-YIG"/>
    <property type="match status" value="1"/>
</dbReference>
<dbReference type="InterPro" id="IPR035901">
    <property type="entry name" value="GIY-YIG_endonuc_sf"/>
</dbReference>
<protein>
    <submittedName>
        <fullName evidence="2">Excinuclease ABC subunit C</fullName>
    </submittedName>
</protein>
<dbReference type="GO" id="GO:0008821">
    <property type="term" value="F:crossover junction DNA endonuclease activity"/>
    <property type="evidence" value="ECO:0007669"/>
    <property type="project" value="TreeGrafter"/>
</dbReference>
<dbReference type="InterPro" id="IPR000305">
    <property type="entry name" value="GIY-YIG_endonuc"/>
</dbReference>